<feature type="region of interest" description="Disordered" evidence="1">
    <location>
        <begin position="76"/>
        <end position="97"/>
    </location>
</feature>
<dbReference type="Pfam" id="PF19801">
    <property type="entry name" value="DUF6284"/>
    <property type="match status" value="1"/>
</dbReference>
<accession>A0ABS3I8M3</accession>
<organism evidence="2 3">
    <name type="scientific">Myceligenerans salitolerans</name>
    <dbReference type="NCBI Taxonomy" id="1230528"/>
    <lineage>
        <taxon>Bacteria</taxon>
        <taxon>Bacillati</taxon>
        <taxon>Actinomycetota</taxon>
        <taxon>Actinomycetes</taxon>
        <taxon>Micrococcales</taxon>
        <taxon>Promicromonosporaceae</taxon>
        <taxon>Myceligenerans</taxon>
    </lineage>
</organism>
<proteinExistence type="predicted"/>
<feature type="compositionally biased region" description="Low complexity" evidence="1">
    <location>
        <begin position="84"/>
        <end position="97"/>
    </location>
</feature>
<evidence type="ECO:0000256" key="1">
    <source>
        <dbReference type="SAM" id="MobiDB-lite"/>
    </source>
</evidence>
<name>A0ABS3I8M3_9MICO</name>
<evidence type="ECO:0000313" key="3">
    <source>
        <dbReference type="Proteomes" id="UP000664617"/>
    </source>
</evidence>
<gene>
    <name evidence="2" type="ORF">J0911_10045</name>
</gene>
<reference evidence="2 3" key="1">
    <citation type="submission" date="2021-03" db="EMBL/GenBank/DDBJ databases">
        <authorList>
            <person name="Xin L."/>
        </authorList>
    </citation>
    <scope>NUCLEOTIDE SEQUENCE [LARGE SCALE GENOMIC DNA]</scope>
    <source>
        <strain evidence="2 3">XHU 5031</strain>
    </source>
</reference>
<dbReference type="Proteomes" id="UP000664617">
    <property type="component" value="Unassembled WGS sequence"/>
</dbReference>
<protein>
    <recommendedName>
        <fullName evidence="4">HNH endonuclease</fullName>
    </recommendedName>
</protein>
<comment type="caution">
    <text evidence="2">The sequence shown here is derived from an EMBL/GenBank/DDBJ whole genome shotgun (WGS) entry which is preliminary data.</text>
</comment>
<reference evidence="3" key="2">
    <citation type="submission" date="2023-07" db="EMBL/GenBank/DDBJ databases">
        <title>Myceligenerans salitolerans sp. nov., a halotolerant actinomycete isolated from a salt lake in Xinjiang, China.</title>
        <authorList>
            <person name="Guan T."/>
        </authorList>
    </citation>
    <scope>NUCLEOTIDE SEQUENCE [LARGE SCALE GENOMIC DNA]</scope>
    <source>
        <strain evidence="3">XHU 5031</strain>
    </source>
</reference>
<keyword evidence="3" id="KW-1185">Reference proteome</keyword>
<sequence>MSSKSSVEEPSLSALAAIEAEWPVIEAECAVVDAECVLAARPSEVAVRRHRQAVAVLAAVSRKSQAARVAVVKVRRSGDRSPARSRSLAAAPASAAA</sequence>
<evidence type="ECO:0008006" key="4">
    <source>
        <dbReference type="Google" id="ProtNLM"/>
    </source>
</evidence>
<dbReference type="InterPro" id="IPR046251">
    <property type="entry name" value="DUF6284"/>
</dbReference>
<evidence type="ECO:0000313" key="2">
    <source>
        <dbReference type="EMBL" id="MBO0609372.1"/>
    </source>
</evidence>
<dbReference type="EMBL" id="JAFMPK010000041">
    <property type="protein sequence ID" value="MBO0609372.1"/>
    <property type="molecule type" value="Genomic_DNA"/>
</dbReference>
<dbReference type="RefSeq" id="WP_207275335.1">
    <property type="nucleotide sequence ID" value="NZ_JAFMPK010000041.1"/>
</dbReference>